<sequence length="113" mass="13295">MDEVTHKYLSVLMQTMWYILQEGMAQFTKYESMLKLLEKLECLGIVQWLKYSNLKQSQKRYYLLLHEYVTMGLLEDFGICVPKFKLATTPEQVQQIAASKEFGNDLVIKAQVY</sequence>
<reference evidence="1" key="1">
    <citation type="submission" date="2021-02" db="EMBL/GenBank/DDBJ databases">
        <authorList>
            <person name="Nowell W R."/>
        </authorList>
    </citation>
    <scope>NUCLEOTIDE SEQUENCE</scope>
</reference>
<dbReference type="InterPro" id="IPR013815">
    <property type="entry name" value="ATP_grasp_subdomain_1"/>
</dbReference>
<dbReference type="SUPFAM" id="SSF56059">
    <property type="entry name" value="Glutathione synthetase ATP-binding domain-like"/>
    <property type="match status" value="1"/>
</dbReference>
<proteinExistence type="predicted"/>
<evidence type="ECO:0000313" key="3">
    <source>
        <dbReference type="Proteomes" id="UP000677228"/>
    </source>
</evidence>
<name>A0A8S2CL97_9BILA</name>
<gene>
    <name evidence="1" type="ORF">OVA965_LOCUS1045</name>
    <name evidence="2" type="ORF">TMI583_LOCUS1050</name>
</gene>
<dbReference type="AlphaFoldDB" id="A0A8S2CL97"/>
<comment type="caution">
    <text evidence="1">The sequence shown here is derived from an EMBL/GenBank/DDBJ whole genome shotgun (WGS) entry which is preliminary data.</text>
</comment>
<evidence type="ECO:0000313" key="1">
    <source>
        <dbReference type="EMBL" id="CAF0734523.1"/>
    </source>
</evidence>
<evidence type="ECO:0000313" key="2">
    <source>
        <dbReference type="EMBL" id="CAF3511026.1"/>
    </source>
</evidence>
<dbReference type="Gene3D" id="3.30.470.20">
    <property type="entry name" value="ATP-grasp fold, B domain"/>
    <property type="match status" value="1"/>
</dbReference>
<dbReference type="Gene3D" id="3.30.1490.20">
    <property type="entry name" value="ATP-grasp fold, A domain"/>
    <property type="match status" value="1"/>
</dbReference>
<dbReference type="Proteomes" id="UP000677228">
    <property type="component" value="Unassembled WGS sequence"/>
</dbReference>
<dbReference type="GO" id="GO:0005524">
    <property type="term" value="F:ATP binding"/>
    <property type="evidence" value="ECO:0007669"/>
    <property type="project" value="InterPro"/>
</dbReference>
<dbReference type="EMBL" id="CAJNOK010000175">
    <property type="protein sequence ID" value="CAF0734523.1"/>
    <property type="molecule type" value="Genomic_DNA"/>
</dbReference>
<dbReference type="EMBL" id="CAJOBA010000176">
    <property type="protein sequence ID" value="CAF3511026.1"/>
    <property type="molecule type" value="Genomic_DNA"/>
</dbReference>
<organism evidence="1 3">
    <name type="scientific">Didymodactylos carnosus</name>
    <dbReference type="NCBI Taxonomy" id="1234261"/>
    <lineage>
        <taxon>Eukaryota</taxon>
        <taxon>Metazoa</taxon>
        <taxon>Spiralia</taxon>
        <taxon>Gnathifera</taxon>
        <taxon>Rotifera</taxon>
        <taxon>Eurotatoria</taxon>
        <taxon>Bdelloidea</taxon>
        <taxon>Philodinida</taxon>
        <taxon>Philodinidae</taxon>
        <taxon>Didymodactylos</taxon>
    </lineage>
</organism>
<dbReference type="Proteomes" id="UP000682733">
    <property type="component" value="Unassembled WGS sequence"/>
</dbReference>
<protein>
    <submittedName>
        <fullName evidence="1">Uncharacterized protein</fullName>
    </submittedName>
</protein>
<accession>A0A8S2CL97</accession>